<accession>A0A371PBI8</accession>
<organism evidence="1 2">
    <name type="scientific">Aeromicrobium endophyticum</name>
    <dbReference type="NCBI Taxonomy" id="2292704"/>
    <lineage>
        <taxon>Bacteria</taxon>
        <taxon>Bacillati</taxon>
        <taxon>Actinomycetota</taxon>
        <taxon>Actinomycetes</taxon>
        <taxon>Propionibacteriales</taxon>
        <taxon>Nocardioidaceae</taxon>
        <taxon>Aeromicrobium</taxon>
    </lineage>
</organism>
<dbReference type="GO" id="GO:0006355">
    <property type="term" value="P:regulation of DNA-templated transcription"/>
    <property type="evidence" value="ECO:0007669"/>
    <property type="project" value="InterPro"/>
</dbReference>
<dbReference type="OrthoDB" id="4426404at2"/>
<comment type="caution">
    <text evidence="1">The sequence shown here is derived from an EMBL/GenBank/DDBJ whole genome shotgun (WGS) entry which is preliminary data.</text>
</comment>
<evidence type="ECO:0000313" key="2">
    <source>
        <dbReference type="Proteomes" id="UP000265581"/>
    </source>
</evidence>
<dbReference type="AlphaFoldDB" id="A0A371PBI8"/>
<dbReference type="Proteomes" id="UP000265581">
    <property type="component" value="Unassembled WGS sequence"/>
</dbReference>
<dbReference type="InterPro" id="IPR010985">
    <property type="entry name" value="Ribbon_hlx_hlx"/>
</dbReference>
<protein>
    <submittedName>
        <fullName evidence="1">Ribbon-helix-helix protein, CopG family</fullName>
    </submittedName>
</protein>
<keyword evidence="2" id="KW-1185">Reference proteome</keyword>
<dbReference type="RefSeq" id="WP_119703370.1">
    <property type="nucleotide sequence ID" value="NZ_JBHSOI010000001.1"/>
</dbReference>
<name>A0A371PBI8_9ACTN</name>
<reference evidence="1 2" key="1">
    <citation type="submission" date="2018-08" db="EMBL/GenBank/DDBJ databases">
        <title>Aeromicrobium sp. M2KJ-4, whole genome shotgun sequence.</title>
        <authorList>
            <person name="Tuo L."/>
        </authorList>
    </citation>
    <scope>NUCLEOTIDE SEQUENCE [LARGE SCALE GENOMIC DNA]</scope>
    <source>
        <strain evidence="1 2">M2KJ-4</strain>
    </source>
</reference>
<dbReference type="SUPFAM" id="SSF47598">
    <property type="entry name" value="Ribbon-helix-helix"/>
    <property type="match status" value="1"/>
</dbReference>
<sequence>MSMTLRLDDEQDAELTALAAAQGISKNEAALRAIRESAARVSSDADVRRLTREAIERYGPLLDRLAQ</sequence>
<proteinExistence type="predicted"/>
<evidence type="ECO:0000313" key="1">
    <source>
        <dbReference type="EMBL" id="REK73257.1"/>
    </source>
</evidence>
<dbReference type="EMBL" id="QUBR01000001">
    <property type="protein sequence ID" value="REK73257.1"/>
    <property type="molecule type" value="Genomic_DNA"/>
</dbReference>
<gene>
    <name evidence="1" type="ORF">DX116_06745</name>
</gene>